<dbReference type="SUPFAM" id="SSF81811">
    <property type="entry name" value="Helical domain of Sec23/24"/>
    <property type="match status" value="1"/>
</dbReference>
<evidence type="ECO:0000256" key="1">
    <source>
        <dbReference type="ARBA" id="ARBA00008334"/>
    </source>
</evidence>
<keyword evidence="2" id="KW-0813">Transport</keyword>
<feature type="domain" description="Sec23/Sec24 helical" evidence="8">
    <location>
        <begin position="925"/>
        <end position="1021"/>
    </location>
</feature>
<feature type="compositionally biased region" description="Low complexity" evidence="4">
    <location>
        <begin position="201"/>
        <end position="221"/>
    </location>
</feature>
<dbReference type="Pfam" id="PF04811">
    <property type="entry name" value="Sec23_trunk"/>
    <property type="match status" value="1"/>
</dbReference>
<evidence type="ECO:0000256" key="3">
    <source>
        <dbReference type="ARBA" id="ARBA00022927"/>
    </source>
</evidence>
<evidence type="ECO:0000256" key="4">
    <source>
        <dbReference type="SAM" id="MobiDB-lite"/>
    </source>
</evidence>
<dbReference type="InterPro" id="IPR007123">
    <property type="entry name" value="Gelsolin-like_dom"/>
</dbReference>
<dbReference type="GO" id="GO:0006886">
    <property type="term" value="P:intracellular protein transport"/>
    <property type="evidence" value="ECO:0007669"/>
    <property type="project" value="InterPro"/>
</dbReference>
<evidence type="ECO:0000259" key="7">
    <source>
        <dbReference type="Pfam" id="PF04811"/>
    </source>
</evidence>
<feature type="compositionally biased region" description="Pro residues" evidence="4">
    <location>
        <begin position="30"/>
        <end position="45"/>
    </location>
</feature>
<feature type="domain" description="Gelsolin-like" evidence="5">
    <location>
        <begin position="1048"/>
        <end position="1112"/>
    </location>
</feature>
<feature type="region of interest" description="Disordered" evidence="4">
    <location>
        <begin position="25"/>
        <end position="372"/>
    </location>
</feature>
<dbReference type="SUPFAM" id="SSF81995">
    <property type="entry name" value="beta-sandwich domain of Sec23/24"/>
    <property type="match status" value="1"/>
</dbReference>
<feature type="compositionally biased region" description="Pro residues" evidence="4">
    <location>
        <begin position="185"/>
        <end position="200"/>
    </location>
</feature>
<evidence type="ECO:0000313" key="11">
    <source>
        <dbReference type="Proteomes" id="UP000298652"/>
    </source>
</evidence>
<dbReference type="AlphaFoldDB" id="A0A4V6DD77"/>
<dbReference type="GO" id="GO:0070971">
    <property type="term" value="C:endoplasmic reticulum exit site"/>
    <property type="evidence" value="ECO:0007669"/>
    <property type="project" value="TreeGrafter"/>
</dbReference>
<evidence type="ECO:0000259" key="9">
    <source>
        <dbReference type="Pfam" id="PF08033"/>
    </source>
</evidence>
<evidence type="ECO:0000313" key="10">
    <source>
        <dbReference type="EMBL" id="TKW28246.1"/>
    </source>
</evidence>
<dbReference type="InterPro" id="IPR012990">
    <property type="entry name" value="Beta-sandwich_Sec23_24"/>
</dbReference>
<keyword evidence="3" id="KW-0653">Protein transport</keyword>
<accession>A0A4V6DD77</accession>
<dbReference type="InterPro" id="IPR006895">
    <property type="entry name" value="Znf_Sec23_Sec24"/>
</dbReference>
<dbReference type="InterPro" id="IPR050550">
    <property type="entry name" value="SEC23_SEC24_subfamily"/>
</dbReference>
<feature type="compositionally biased region" description="Pro residues" evidence="4">
    <location>
        <begin position="112"/>
        <end position="137"/>
    </location>
</feature>
<dbReference type="SUPFAM" id="SSF82919">
    <property type="entry name" value="Zn-finger domain of Sec23/24"/>
    <property type="match status" value="1"/>
</dbReference>
<dbReference type="InterPro" id="IPR036174">
    <property type="entry name" value="Znf_Sec23_Sec24_sf"/>
</dbReference>
<protein>
    <recommendedName>
        <fullName evidence="12">Protein transport protein Sec24-like CEF</fullName>
    </recommendedName>
</protein>
<dbReference type="CDD" id="cd01479">
    <property type="entry name" value="Sec24-like"/>
    <property type="match status" value="1"/>
</dbReference>
<dbReference type="SUPFAM" id="SSF82754">
    <property type="entry name" value="C-terminal, gelsolin-like domain of Sec23/24"/>
    <property type="match status" value="1"/>
</dbReference>
<dbReference type="Pfam" id="PF04810">
    <property type="entry name" value="zf-Sec23_Sec24"/>
    <property type="match status" value="1"/>
</dbReference>
<evidence type="ECO:0008006" key="12">
    <source>
        <dbReference type="Google" id="ProtNLM"/>
    </source>
</evidence>
<dbReference type="PANTHER" id="PTHR13803">
    <property type="entry name" value="SEC24-RELATED PROTEIN"/>
    <property type="match status" value="1"/>
</dbReference>
<dbReference type="GO" id="GO:0000149">
    <property type="term" value="F:SNARE binding"/>
    <property type="evidence" value="ECO:0007669"/>
    <property type="project" value="TreeGrafter"/>
</dbReference>
<dbReference type="InterPro" id="IPR006900">
    <property type="entry name" value="Sec23/24_helical_dom"/>
</dbReference>
<gene>
    <name evidence="10" type="ORF">SEVIR_3G321100v2</name>
</gene>
<dbReference type="Gene3D" id="2.60.40.1670">
    <property type="entry name" value="beta-sandwich domain of Sec23/24"/>
    <property type="match status" value="1"/>
</dbReference>
<dbReference type="InterPro" id="IPR036465">
    <property type="entry name" value="vWFA_dom_sf"/>
</dbReference>
<dbReference type="PANTHER" id="PTHR13803:SF4">
    <property type="entry name" value="SECRETORY 24CD, ISOFORM C"/>
    <property type="match status" value="1"/>
</dbReference>
<feature type="compositionally biased region" description="Low complexity" evidence="4">
    <location>
        <begin position="102"/>
        <end position="111"/>
    </location>
</feature>
<comment type="similarity">
    <text evidence="1">Belongs to the SEC23/SEC24 family. SEC24 subfamily.</text>
</comment>
<feature type="domain" description="Sec23/Sec24 trunk" evidence="7">
    <location>
        <begin position="585"/>
        <end position="825"/>
    </location>
</feature>
<dbReference type="OMA" id="NSMMPGP"/>
<reference evidence="10" key="1">
    <citation type="submission" date="2019-03" db="EMBL/GenBank/DDBJ databases">
        <title>WGS assembly of Setaria viridis.</title>
        <authorList>
            <person name="Huang P."/>
            <person name="Jenkins J."/>
            <person name="Grimwood J."/>
            <person name="Barry K."/>
            <person name="Healey A."/>
            <person name="Mamidi S."/>
            <person name="Sreedasyam A."/>
            <person name="Shu S."/>
            <person name="Feldman M."/>
            <person name="Wu J."/>
            <person name="Yu Y."/>
            <person name="Chen C."/>
            <person name="Johnson J."/>
            <person name="Rokhsar D."/>
            <person name="Baxter I."/>
            <person name="Schmutz J."/>
            <person name="Brutnell T."/>
            <person name="Kellogg E."/>
        </authorList>
    </citation>
    <scope>NUCLEOTIDE SEQUENCE [LARGE SCALE GENOMIC DNA]</scope>
</reference>
<dbReference type="Gramene" id="TKW28246">
    <property type="protein sequence ID" value="TKW28246"/>
    <property type="gene ID" value="SEVIR_3G321100v2"/>
</dbReference>
<dbReference type="SUPFAM" id="SSF53300">
    <property type="entry name" value="vWA-like"/>
    <property type="match status" value="1"/>
</dbReference>
<evidence type="ECO:0000256" key="2">
    <source>
        <dbReference type="ARBA" id="ARBA00022448"/>
    </source>
</evidence>
<evidence type="ECO:0000259" key="5">
    <source>
        <dbReference type="Pfam" id="PF00626"/>
    </source>
</evidence>
<dbReference type="Pfam" id="PF04815">
    <property type="entry name" value="Sec23_helical"/>
    <property type="match status" value="1"/>
</dbReference>
<dbReference type="InterPro" id="IPR036175">
    <property type="entry name" value="Sec23/24_helical_dom_sf"/>
</dbReference>
<dbReference type="GO" id="GO:0008270">
    <property type="term" value="F:zinc ion binding"/>
    <property type="evidence" value="ECO:0007669"/>
    <property type="project" value="InterPro"/>
</dbReference>
<feature type="domain" description="Sec23/Sec24 beta-sandwich" evidence="9">
    <location>
        <begin position="830"/>
        <end position="914"/>
    </location>
</feature>
<dbReference type="Pfam" id="PF08033">
    <property type="entry name" value="Sec23_BS"/>
    <property type="match status" value="1"/>
</dbReference>
<evidence type="ECO:0000259" key="6">
    <source>
        <dbReference type="Pfam" id="PF04810"/>
    </source>
</evidence>
<dbReference type="Gene3D" id="3.40.20.10">
    <property type="entry name" value="Severin"/>
    <property type="match status" value="1"/>
</dbReference>
<dbReference type="InterPro" id="IPR006896">
    <property type="entry name" value="Sec23/24_trunk_dom"/>
</dbReference>
<dbReference type="Pfam" id="PF00626">
    <property type="entry name" value="Gelsolin"/>
    <property type="match status" value="1"/>
</dbReference>
<dbReference type="GO" id="GO:0090110">
    <property type="term" value="P:COPII-coated vesicle cargo loading"/>
    <property type="evidence" value="ECO:0007669"/>
    <property type="project" value="TreeGrafter"/>
</dbReference>
<keyword evidence="11" id="KW-1185">Reference proteome</keyword>
<sequence>MHHPTVPAGCPQRSLVRLDIKAGLSFSLSSPPPSSSDPDLHPAPAPARRSMASSSPSRPPPPFATQNPTPAPGSLAAPFSNMQISRAAAPPFAGGAPPGNGPAPASAIRAPQGPPPPGARPFPGSPPPPSQPPPPFARPGAPLQQSTPPFGGPPTAMASQPQLQRPAFGGPPSGPPPQVQRAPFGGPPPGASQQPPPFGGPPAAAASRPAPFGGPPAAASKPQPPAAVPQHSPFGGPPPAASAAQQPPIGGGSFTAAQAPPFSGPPASMPQTAPAAGLRPPFGGPPAPSQQVQFGAPPPFGGPSAVRPGAQPPPFGASQSQAPPFGSSQAPPFGSSQAPPFMGPTGGNAPTFAPPMWQGQARPGSVPGGMQPSMRMPSMPGAMPPNALGQGMSPASAPTMPYSPHAQVSTPSKIDPNQIPRPIPETSVIIFETRQGGQAAIPPAASSEFIVKDTGNCNPRLMRCTMNQIPCTGDLLTTSGMPLALLVQPFALPHPSEEPIQLVDFGEMGPIRCSRCKAYINPFMRFIDQGKHFICNLCGFSNDTPREYFCNLGPDGRRRDADERPELCRGSVEFVATKEFLVRDPMPAVYFFLIDVSMNAVHTGATAAACSAISQALSDLPEGPRTMVGIATFDSAIHFYSLKRAQQQPLMLIVPDVQDVYTPLQTDLILPISECRENLEQLLESIPIMFENNRVADSAFGAAMKASFLAMKSTGGKLLVFQSVLPSIGIGSLSAREAEGRSNISTGDKEAHKLLQPVDKTLKTMALEFAEYQVCVDVFLSTQSYVDIASISVVPNTTGGRVYYYYPFSALSDPAKLYNDLRWNISRPQGFEAVMRVRCSQGLQVQDYFGNFCKRVPTDIDLPAIDSDKAIMVTFKHDDKLQENSECAFQCALLYTTVFGQRRIRVINLSLSCTNMLSNLFRYADLETQFTYVVKQAANGIPSVPLSQVRDQVTSTCINILQSYRKYCASVSSSGQLILPEALKLLPLYTLALTKSVGLRNDGRLDDRSYWASIVSSISVLLAIPLVFPRMIALHDLTSRDDDDSLIPSPLTLNSENIHDDGVYLLENGEDGFIYVGNSVNPVTLEQIFGVSSLAGVPNQLVLEPFDNELSRKVNEVVNEIRRQRCSYLRLRLCKKGDPSGDFFRSLLVEDKAPGGVSYVEFLVHVHRQIQNKMT</sequence>
<dbReference type="InterPro" id="IPR036180">
    <property type="entry name" value="Gelsolin-like_dom_sf"/>
</dbReference>
<dbReference type="Gene3D" id="2.30.30.380">
    <property type="entry name" value="Zn-finger domain of Sec23/24"/>
    <property type="match status" value="1"/>
</dbReference>
<dbReference type="InterPro" id="IPR041742">
    <property type="entry name" value="Sec24-like_trunk_dom"/>
</dbReference>
<name>A0A4V6DD77_SETVI</name>
<proteinExistence type="inferred from homology"/>
<feature type="region of interest" description="Disordered" evidence="4">
    <location>
        <begin position="400"/>
        <end position="420"/>
    </location>
</feature>
<feature type="compositionally biased region" description="Polar residues" evidence="4">
    <location>
        <begin position="317"/>
        <end position="338"/>
    </location>
</feature>
<feature type="domain" description="Zinc finger Sec23/Sec24-type" evidence="6">
    <location>
        <begin position="510"/>
        <end position="548"/>
    </location>
</feature>
<dbReference type="Proteomes" id="UP000298652">
    <property type="component" value="Chromosome 3"/>
</dbReference>
<organism evidence="10 11">
    <name type="scientific">Setaria viridis</name>
    <name type="common">Green bristlegrass</name>
    <name type="synonym">Setaria italica subsp. viridis</name>
    <dbReference type="NCBI Taxonomy" id="4556"/>
    <lineage>
        <taxon>Eukaryota</taxon>
        <taxon>Viridiplantae</taxon>
        <taxon>Streptophyta</taxon>
        <taxon>Embryophyta</taxon>
        <taxon>Tracheophyta</taxon>
        <taxon>Spermatophyta</taxon>
        <taxon>Magnoliopsida</taxon>
        <taxon>Liliopsida</taxon>
        <taxon>Poales</taxon>
        <taxon>Poaceae</taxon>
        <taxon>PACMAD clade</taxon>
        <taxon>Panicoideae</taxon>
        <taxon>Panicodae</taxon>
        <taxon>Paniceae</taxon>
        <taxon>Cenchrinae</taxon>
        <taxon>Setaria</taxon>
    </lineage>
</organism>
<dbReference type="GO" id="GO:0030127">
    <property type="term" value="C:COPII vesicle coat"/>
    <property type="evidence" value="ECO:0007669"/>
    <property type="project" value="InterPro"/>
</dbReference>
<dbReference type="Gene3D" id="3.40.50.410">
    <property type="entry name" value="von Willebrand factor, type A domain"/>
    <property type="match status" value="1"/>
</dbReference>
<evidence type="ECO:0000259" key="8">
    <source>
        <dbReference type="Pfam" id="PF04815"/>
    </source>
</evidence>
<dbReference type="InterPro" id="IPR029006">
    <property type="entry name" value="ADF-H/Gelsolin-like_dom_sf"/>
</dbReference>
<feature type="compositionally biased region" description="Low complexity" evidence="4">
    <location>
        <begin position="46"/>
        <end position="56"/>
    </location>
</feature>
<dbReference type="EMBL" id="CM016554">
    <property type="protein sequence ID" value="TKW28246.1"/>
    <property type="molecule type" value="Genomic_DNA"/>
</dbReference>
<dbReference type="Gene3D" id="1.20.120.730">
    <property type="entry name" value="Sec23/Sec24 helical domain"/>
    <property type="match status" value="1"/>
</dbReference>